<evidence type="ECO:0000313" key="3">
    <source>
        <dbReference type="Proteomes" id="UP000051660"/>
    </source>
</evidence>
<dbReference type="InterPro" id="IPR014914">
    <property type="entry name" value="RES_dom"/>
</dbReference>
<dbReference type="Pfam" id="PF08808">
    <property type="entry name" value="RES"/>
    <property type="match status" value="1"/>
</dbReference>
<gene>
    <name evidence="2" type="ORF">CQ14_09575</name>
</gene>
<protein>
    <recommendedName>
        <fullName evidence="1">RES domain-containing protein</fullName>
    </recommendedName>
</protein>
<dbReference type="AlphaFoldDB" id="A0A0R3MYT6"/>
<evidence type="ECO:0000259" key="1">
    <source>
        <dbReference type="SMART" id="SM00953"/>
    </source>
</evidence>
<accession>A0A0R3MYT6</accession>
<evidence type="ECO:0000313" key="2">
    <source>
        <dbReference type="EMBL" id="KRR25257.1"/>
    </source>
</evidence>
<comment type="caution">
    <text evidence="2">The sequence shown here is derived from an EMBL/GenBank/DDBJ whole genome shotgun (WGS) entry which is preliminary data.</text>
</comment>
<sequence>MSAPLPPSDLASRKPELIKLPAGTIIHRFYTSGYEPIFFDPGLSGRLNAPDGSYGVLYCAKEPSGAFAETFLRTPGRRLIDADMLRRKAYVRLSIRAELNLIRLAGPGLAIVGATAEVVHGGLPYDAPQAWSKALFSHPVGADGIAYHARHDDEALCYAVFDRAGAAISETGRETDLDQDWFWRLALKYRVGMAPP</sequence>
<dbReference type="RefSeq" id="WP_057857926.1">
    <property type="nucleotide sequence ID" value="NZ_LLYB01000057.1"/>
</dbReference>
<organism evidence="2 3">
    <name type="scientific">Bradyrhizobium lablabi</name>
    <dbReference type="NCBI Taxonomy" id="722472"/>
    <lineage>
        <taxon>Bacteria</taxon>
        <taxon>Pseudomonadati</taxon>
        <taxon>Pseudomonadota</taxon>
        <taxon>Alphaproteobacteria</taxon>
        <taxon>Hyphomicrobiales</taxon>
        <taxon>Nitrobacteraceae</taxon>
        <taxon>Bradyrhizobium</taxon>
    </lineage>
</organism>
<proteinExistence type="predicted"/>
<dbReference type="Proteomes" id="UP000051660">
    <property type="component" value="Unassembled WGS sequence"/>
</dbReference>
<feature type="domain" description="RES" evidence="1">
    <location>
        <begin position="39"/>
        <end position="172"/>
    </location>
</feature>
<reference evidence="2 3" key="1">
    <citation type="submission" date="2014-03" db="EMBL/GenBank/DDBJ databases">
        <title>Bradyrhizobium valentinum sp. nov., isolated from effective nodules of Lupinus mariae-josephae, a lupine endemic of basic-lime soils in Eastern Spain.</title>
        <authorList>
            <person name="Duran D."/>
            <person name="Rey L."/>
            <person name="Navarro A."/>
            <person name="Busquets A."/>
            <person name="Imperial J."/>
            <person name="Ruiz-Argueso T."/>
        </authorList>
    </citation>
    <scope>NUCLEOTIDE SEQUENCE [LARGE SCALE GENOMIC DNA]</scope>
    <source>
        <strain evidence="2 3">CCBAU 23086</strain>
    </source>
</reference>
<dbReference type="OrthoDB" id="7257056at2"/>
<name>A0A0R3MYT6_9BRAD</name>
<dbReference type="EMBL" id="LLYB01000057">
    <property type="protein sequence ID" value="KRR25257.1"/>
    <property type="molecule type" value="Genomic_DNA"/>
</dbReference>
<dbReference type="SMART" id="SM00953">
    <property type="entry name" value="RES"/>
    <property type="match status" value="1"/>
</dbReference>